<evidence type="ECO:0000313" key="15">
    <source>
        <dbReference type="EMBL" id="OOP57186.1"/>
    </source>
</evidence>
<dbReference type="Proteomes" id="UP000189681">
    <property type="component" value="Unassembled WGS sequence"/>
</dbReference>
<gene>
    <name evidence="15" type="ORF">AYP45_04790</name>
</gene>
<protein>
    <submittedName>
        <fullName evidence="15">Potassium channel protein</fullName>
    </submittedName>
</protein>
<dbReference type="GO" id="GO:0008076">
    <property type="term" value="C:voltage-gated potassium channel complex"/>
    <property type="evidence" value="ECO:0007669"/>
    <property type="project" value="InterPro"/>
</dbReference>
<dbReference type="InterPro" id="IPR027359">
    <property type="entry name" value="Volt_channel_dom_sf"/>
</dbReference>
<reference evidence="15 16" key="1">
    <citation type="journal article" date="2017" name="Water Res.">
        <title>Discovery and metagenomic analysis of an anammox bacterial enrichment related to Candidatus "Brocadia caroliniensis" in a full-scale glycerol-fed nitritation-denitritation separate centrate treatment process.</title>
        <authorList>
            <person name="Park H."/>
            <person name="Brotto A.C."/>
            <person name="van Loosdrecht M.C."/>
            <person name="Chandran K."/>
        </authorList>
    </citation>
    <scope>NUCLEOTIDE SEQUENCE [LARGE SCALE GENOMIC DNA]</scope>
    <source>
        <strain evidence="15">26THWARD</strain>
    </source>
</reference>
<dbReference type="GO" id="GO:0005249">
    <property type="term" value="F:voltage-gated potassium channel activity"/>
    <property type="evidence" value="ECO:0007669"/>
    <property type="project" value="InterPro"/>
</dbReference>
<feature type="transmembrane region" description="Helical" evidence="13">
    <location>
        <begin position="192"/>
        <end position="208"/>
    </location>
</feature>
<proteinExistence type="predicted"/>
<organism evidence="15 16">
    <name type="scientific">Candidatus Brocadia carolinensis</name>
    <dbReference type="NCBI Taxonomy" id="1004156"/>
    <lineage>
        <taxon>Bacteria</taxon>
        <taxon>Pseudomonadati</taxon>
        <taxon>Planctomycetota</taxon>
        <taxon>Candidatus Brocadiia</taxon>
        <taxon>Candidatus Brocadiales</taxon>
        <taxon>Candidatus Brocadiaceae</taxon>
        <taxon>Candidatus Brocadia</taxon>
    </lineage>
</organism>
<evidence type="ECO:0000256" key="2">
    <source>
        <dbReference type="ARBA" id="ARBA00022448"/>
    </source>
</evidence>
<dbReference type="PANTHER" id="PTHR11537">
    <property type="entry name" value="VOLTAGE-GATED POTASSIUM CHANNEL"/>
    <property type="match status" value="1"/>
</dbReference>
<evidence type="ECO:0000256" key="11">
    <source>
        <dbReference type="ARBA" id="ARBA00023303"/>
    </source>
</evidence>
<dbReference type="EMBL" id="AYTS01000041">
    <property type="protein sequence ID" value="OOP57186.1"/>
    <property type="molecule type" value="Genomic_DNA"/>
</dbReference>
<dbReference type="PRINTS" id="PR00169">
    <property type="entry name" value="KCHANNEL"/>
</dbReference>
<evidence type="ECO:0000256" key="1">
    <source>
        <dbReference type="ARBA" id="ARBA00004141"/>
    </source>
</evidence>
<sequence length="279" mass="31047">MVQKIKNRVDKILNGVSTADVPARIFQVFIITLIFLNVFAVILETVEGLLSRYAGAFKVFDAFSVLVFTVEYLLRLWTCTTDKRFRGSLKGRFRFAATPLALVDLMAILPFYLPVFLPLDLRMIRSLRLFRLLRILKMGRYSESLRMLGNVLREEKEALLVTVFGVSILLVVASSLMYFIENTSQPKAFSSIPAALWWGVATVTTVGYGDMYPITPLGRFLGAIIAILGIGAIAIPAGIVTTGFTKEIQKRHGKKSVCPHCGKDINESPEESSIAHKNP</sequence>
<comment type="subcellular location">
    <subcellularLocation>
        <location evidence="1">Membrane</location>
        <topology evidence="1">Multi-pass membrane protein</topology>
    </subcellularLocation>
</comment>
<feature type="transmembrane region" description="Helical" evidence="13">
    <location>
        <begin position="55"/>
        <end position="74"/>
    </location>
</feature>
<dbReference type="InterPro" id="IPR028325">
    <property type="entry name" value="VG_K_chnl"/>
</dbReference>
<dbReference type="InterPro" id="IPR005821">
    <property type="entry name" value="Ion_trans_dom"/>
</dbReference>
<evidence type="ECO:0000256" key="7">
    <source>
        <dbReference type="ARBA" id="ARBA00022958"/>
    </source>
</evidence>
<keyword evidence="2" id="KW-0813">Transport</keyword>
<evidence type="ECO:0000256" key="10">
    <source>
        <dbReference type="ARBA" id="ARBA00023136"/>
    </source>
</evidence>
<dbReference type="PANTHER" id="PTHR11537:SF254">
    <property type="entry name" value="POTASSIUM VOLTAGE-GATED CHANNEL PROTEIN SHAB"/>
    <property type="match status" value="1"/>
</dbReference>
<dbReference type="STRING" id="1004156.AYP45_04790"/>
<evidence type="ECO:0000256" key="4">
    <source>
        <dbReference type="ARBA" id="ARBA00022692"/>
    </source>
</evidence>
<evidence type="ECO:0000256" key="9">
    <source>
        <dbReference type="ARBA" id="ARBA00023065"/>
    </source>
</evidence>
<dbReference type="FunFam" id="1.10.287.70:FF:000028">
    <property type="entry name" value="potassium voltage-gated channel subfamily D member 3"/>
    <property type="match status" value="1"/>
</dbReference>
<keyword evidence="4 13" id="KW-0812">Transmembrane</keyword>
<keyword evidence="5" id="KW-0631">Potassium channel</keyword>
<dbReference type="SUPFAM" id="SSF81324">
    <property type="entry name" value="Voltage-gated potassium channels"/>
    <property type="match status" value="1"/>
</dbReference>
<keyword evidence="3" id="KW-0633">Potassium transport</keyword>
<feature type="domain" description="Ion transport" evidence="14">
    <location>
        <begin position="24"/>
        <end position="250"/>
    </location>
</feature>
<feature type="transmembrane region" description="Helical" evidence="13">
    <location>
        <begin position="158"/>
        <end position="180"/>
    </location>
</feature>
<comment type="caution">
    <text evidence="15">The sequence shown here is derived from an EMBL/GenBank/DDBJ whole genome shotgun (WGS) entry which is preliminary data.</text>
</comment>
<keyword evidence="7" id="KW-0630">Potassium</keyword>
<feature type="region of interest" description="Disordered" evidence="12">
    <location>
        <begin position="259"/>
        <end position="279"/>
    </location>
</feature>
<evidence type="ECO:0000256" key="6">
    <source>
        <dbReference type="ARBA" id="ARBA00022882"/>
    </source>
</evidence>
<feature type="transmembrane region" description="Helical" evidence="13">
    <location>
        <begin position="220"/>
        <end position="245"/>
    </location>
</feature>
<feature type="transmembrane region" description="Helical" evidence="13">
    <location>
        <begin position="21"/>
        <end position="43"/>
    </location>
</feature>
<dbReference type="Pfam" id="PF00520">
    <property type="entry name" value="Ion_trans"/>
    <property type="match status" value="1"/>
</dbReference>
<evidence type="ECO:0000256" key="3">
    <source>
        <dbReference type="ARBA" id="ARBA00022538"/>
    </source>
</evidence>
<keyword evidence="10 13" id="KW-0472">Membrane</keyword>
<accession>A0A1V4AVP2</accession>
<name>A0A1V4AVP2_9BACT</name>
<feature type="transmembrane region" description="Helical" evidence="13">
    <location>
        <begin position="95"/>
        <end position="113"/>
    </location>
</feature>
<evidence type="ECO:0000256" key="12">
    <source>
        <dbReference type="SAM" id="MobiDB-lite"/>
    </source>
</evidence>
<evidence type="ECO:0000256" key="8">
    <source>
        <dbReference type="ARBA" id="ARBA00022989"/>
    </source>
</evidence>
<keyword evidence="6" id="KW-0851">Voltage-gated channel</keyword>
<keyword evidence="9" id="KW-0406">Ion transport</keyword>
<keyword evidence="8 13" id="KW-1133">Transmembrane helix</keyword>
<evidence type="ECO:0000259" key="14">
    <source>
        <dbReference type="Pfam" id="PF00520"/>
    </source>
</evidence>
<dbReference type="AlphaFoldDB" id="A0A1V4AVP2"/>
<keyword evidence="11 15" id="KW-0407">Ion channel</keyword>
<dbReference type="Gene3D" id="1.20.120.350">
    <property type="entry name" value="Voltage-gated potassium channels. Chain C"/>
    <property type="match status" value="1"/>
</dbReference>
<evidence type="ECO:0000313" key="16">
    <source>
        <dbReference type="Proteomes" id="UP000189681"/>
    </source>
</evidence>
<dbReference type="GO" id="GO:0001508">
    <property type="term" value="P:action potential"/>
    <property type="evidence" value="ECO:0007669"/>
    <property type="project" value="TreeGrafter"/>
</dbReference>
<evidence type="ECO:0000256" key="5">
    <source>
        <dbReference type="ARBA" id="ARBA00022826"/>
    </source>
</evidence>
<dbReference type="Gene3D" id="1.10.287.70">
    <property type="match status" value="1"/>
</dbReference>
<evidence type="ECO:0000256" key="13">
    <source>
        <dbReference type="SAM" id="Phobius"/>
    </source>
</evidence>